<dbReference type="OrthoDB" id="194358at2759"/>
<dbReference type="InterPro" id="IPR010730">
    <property type="entry name" value="HET"/>
</dbReference>
<evidence type="ECO:0000256" key="1">
    <source>
        <dbReference type="PROSITE-ProRule" id="PRU00023"/>
    </source>
</evidence>
<accession>A0A9P9AFK0</accession>
<dbReference type="PANTHER" id="PTHR24148">
    <property type="entry name" value="ANKYRIN REPEAT DOMAIN-CONTAINING PROTEIN 39 HOMOLOG-RELATED"/>
    <property type="match status" value="1"/>
</dbReference>
<sequence length="669" mass="75283">MATTYCYKPLSPEPGTIRLIRLFKSPPTDPIRCELFEASLQDDDGITYQAVSYTWGSNAVTESITVEEEHTKGRRTSPMLNVTTNLHTALRYIRSRDIDLVLWIDAICIDQGSLQEKSCQIGQMKLVYEKAEEVLIWLGHGSDENVEAAMDAMCRLHDEARTDRKAWRDPTKRPEIAGLVFRRQFANVPGSTFQQHVDAFKELLARPWFKRVWVIQEVASARSATVLFGSRSAPAAIFALMPSFLGVKVDSHTQAVLDILPGHSRQESWWNQRRDLLYLLKMFASSQTSEPRDRIYALLGISSDASDTNVFSPDYEISLKELLQKTLSFFLFGSAQSLSAQDKIDFPTRSLTGLTHYADDPKRLASEMLQWSVKTRHDSTTSKILSHHGFDMDRCLLYDLIESGGYDEVIEHHFLHGEVDLTLIYRNWETLLQVALRKKDVKTTKLLLEKAGIRIDAERLETLKLNVMKRSIPPVSVLMGWNEGDTIPGHGRQLDPTFLEAMGVPTKAPRLLRKEVRTPYAENEVDALLSSAARKDDVNELSRVIHGGVNPCNYRDAWGGTLLSLAAREGSLSVVRFILDEMGERFDVNAKDCDGRTALSFAAEGGYLGVVKLLAEHGADRAAKDNSGKRIVDWLEDSAGKKDWRFSGETWGSHLADWRASLYGSEIAL</sequence>
<dbReference type="PROSITE" id="PS50297">
    <property type="entry name" value="ANK_REP_REGION"/>
    <property type="match status" value="1"/>
</dbReference>
<dbReference type="Pfam" id="PF12796">
    <property type="entry name" value="Ank_2"/>
    <property type="match status" value="1"/>
</dbReference>
<name>A0A9P9AFK0_9PEZI</name>
<feature type="domain" description="Heterokaryon incompatibility" evidence="2">
    <location>
        <begin position="48"/>
        <end position="217"/>
    </location>
</feature>
<dbReference type="InterPro" id="IPR052895">
    <property type="entry name" value="HetReg/Transcr_Mod"/>
</dbReference>
<evidence type="ECO:0000313" key="4">
    <source>
        <dbReference type="Proteomes" id="UP000770015"/>
    </source>
</evidence>
<dbReference type="PROSITE" id="PS50088">
    <property type="entry name" value="ANK_REPEAT"/>
    <property type="match status" value="1"/>
</dbReference>
<keyword evidence="4" id="KW-1185">Reference proteome</keyword>
<dbReference type="InterPro" id="IPR036770">
    <property type="entry name" value="Ankyrin_rpt-contain_sf"/>
</dbReference>
<dbReference type="PANTHER" id="PTHR24148:SF78">
    <property type="entry name" value="HETEROKARYON INCOMPATIBILITY DOMAIN-CONTAINING PROTEIN"/>
    <property type="match status" value="1"/>
</dbReference>
<dbReference type="InterPro" id="IPR002110">
    <property type="entry name" value="Ankyrin_rpt"/>
</dbReference>
<dbReference type="SMART" id="SM00248">
    <property type="entry name" value="ANK"/>
    <property type="match status" value="3"/>
</dbReference>
<gene>
    <name evidence="3" type="ORF">F5X68DRAFT_258590</name>
</gene>
<reference evidence="3" key="1">
    <citation type="journal article" date="2021" name="Nat. Commun.">
        <title>Genetic determinants of endophytism in the Arabidopsis root mycobiome.</title>
        <authorList>
            <person name="Mesny F."/>
            <person name="Miyauchi S."/>
            <person name="Thiergart T."/>
            <person name="Pickel B."/>
            <person name="Atanasova L."/>
            <person name="Karlsson M."/>
            <person name="Huettel B."/>
            <person name="Barry K.W."/>
            <person name="Haridas S."/>
            <person name="Chen C."/>
            <person name="Bauer D."/>
            <person name="Andreopoulos W."/>
            <person name="Pangilinan J."/>
            <person name="LaButti K."/>
            <person name="Riley R."/>
            <person name="Lipzen A."/>
            <person name="Clum A."/>
            <person name="Drula E."/>
            <person name="Henrissat B."/>
            <person name="Kohler A."/>
            <person name="Grigoriev I.V."/>
            <person name="Martin F.M."/>
            <person name="Hacquard S."/>
        </authorList>
    </citation>
    <scope>NUCLEOTIDE SEQUENCE</scope>
    <source>
        <strain evidence="3">MPI-SDFR-AT-0117</strain>
    </source>
</reference>
<dbReference type="Gene3D" id="1.25.40.20">
    <property type="entry name" value="Ankyrin repeat-containing domain"/>
    <property type="match status" value="1"/>
</dbReference>
<protein>
    <submittedName>
        <fullName evidence="3">Heterokaryon incompatibility protein-domain-containing protein</fullName>
    </submittedName>
</protein>
<proteinExistence type="predicted"/>
<dbReference type="Proteomes" id="UP000770015">
    <property type="component" value="Unassembled WGS sequence"/>
</dbReference>
<evidence type="ECO:0000259" key="2">
    <source>
        <dbReference type="Pfam" id="PF06985"/>
    </source>
</evidence>
<comment type="caution">
    <text evidence="3">The sequence shown here is derived from an EMBL/GenBank/DDBJ whole genome shotgun (WGS) entry which is preliminary data.</text>
</comment>
<feature type="repeat" description="ANK" evidence="1">
    <location>
        <begin position="594"/>
        <end position="626"/>
    </location>
</feature>
<dbReference type="AlphaFoldDB" id="A0A9P9AFK0"/>
<keyword evidence="1" id="KW-0040">ANK repeat</keyword>
<dbReference type="SUPFAM" id="SSF48403">
    <property type="entry name" value="Ankyrin repeat"/>
    <property type="match status" value="1"/>
</dbReference>
<dbReference type="EMBL" id="JAGSXJ010000003">
    <property type="protein sequence ID" value="KAH6693730.1"/>
    <property type="molecule type" value="Genomic_DNA"/>
</dbReference>
<dbReference type="Pfam" id="PF06985">
    <property type="entry name" value="HET"/>
    <property type="match status" value="1"/>
</dbReference>
<evidence type="ECO:0000313" key="3">
    <source>
        <dbReference type="EMBL" id="KAH6693730.1"/>
    </source>
</evidence>
<organism evidence="3 4">
    <name type="scientific">Plectosphaerella plurivora</name>
    <dbReference type="NCBI Taxonomy" id="936078"/>
    <lineage>
        <taxon>Eukaryota</taxon>
        <taxon>Fungi</taxon>
        <taxon>Dikarya</taxon>
        <taxon>Ascomycota</taxon>
        <taxon>Pezizomycotina</taxon>
        <taxon>Sordariomycetes</taxon>
        <taxon>Hypocreomycetidae</taxon>
        <taxon>Glomerellales</taxon>
        <taxon>Plectosphaerellaceae</taxon>
        <taxon>Plectosphaerella</taxon>
    </lineage>
</organism>